<evidence type="ECO:0000256" key="3">
    <source>
        <dbReference type="ARBA" id="ARBA00012367"/>
    </source>
</evidence>
<dbReference type="GO" id="GO:0009249">
    <property type="term" value="P:protein lipoylation"/>
    <property type="evidence" value="ECO:0007669"/>
    <property type="project" value="InterPro"/>
</dbReference>
<keyword evidence="9" id="KW-0614">Plasmid</keyword>
<dbReference type="RefSeq" id="WP_212821003.1">
    <property type="nucleotide sequence ID" value="NZ_AP023416.1"/>
</dbReference>
<keyword evidence="5" id="KW-0547">Nucleotide-binding</keyword>
<evidence type="ECO:0000256" key="4">
    <source>
        <dbReference type="ARBA" id="ARBA00022598"/>
    </source>
</evidence>
<proteinExistence type="predicted"/>
<dbReference type="KEGG" id="vfa:MM35RIKEN_16160"/>
<dbReference type="Proteomes" id="UP000681343">
    <property type="component" value="Plasmid pMM35_01"/>
</dbReference>
<dbReference type="Pfam" id="PF10437">
    <property type="entry name" value="Lip_prot_lig_C"/>
    <property type="match status" value="1"/>
</dbReference>
<name>A0A810PUL3_9FIRM</name>
<dbReference type="UniPathway" id="UPA00537">
    <property type="reaction ID" value="UER00594"/>
</dbReference>
<feature type="domain" description="BPL/LPL catalytic" evidence="8">
    <location>
        <begin position="29"/>
        <end position="216"/>
    </location>
</feature>
<comment type="pathway">
    <text evidence="1">Protein modification; protein lipoylation via exogenous pathway; protein N(6)-(lipoyl)lysine from lipoate: step 2/2.</text>
</comment>
<gene>
    <name evidence="9" type="primary">lplA1</name>
    <name evidence="9" type="ORF">MM35RIKEN_16160</name>
</gene>
<dbReference type="AlphaFoldDB" id="A0A810PUL3"/>
<dbReference type="EMBL" id="AP023416">
    <property type="protein sequence ID" value="BCK79424.1"/>
    <property type="molecule type" value="Genomic_DNA"/>
</dbReference>
<evidence type="ECO:0000256" key="5">
    <source>
        <dbReference type="ARBA" id="ARBA00022741"/>
    </source>
</evidence>
<evidence type="ECO:0000259" key="8">
    <source>
        <dbReference type="PROSITE" id="PS51733"/>
    </source>
</evidence>
<dbReference type="CDD" id="cd16443">
    <property type="entry name" value="LplA"/>
    <property type="match status" value="1"/>
</dbReference>
<dbReference type="InterPro" id="IPR019491">
    <property type="entry name" value="Lipoate_protein_ligase_C"/>
</dbReference>
<evidence type="ECO:0000313" key="10">
    <source>
        <dbReference type="Proteomes" id="UP000681343"/>
    </source>
</evidence>
<evidence type="ECO:0000256" key="7">
    <source>
        <dbReference type="ARBA" id="ARBA00048037"/>
    </source>
</evidence>
<accession>A0A810PUL3</accession>
<dbReference type="NCBIfam" id="TIGR00545">
    <property type="entry name" value="lipoyltrans"/>
    <property type="match status" value="1"/>
</dbReference>
<dbReference type="SUPFAM" id="SSF82649">
    <property type="entry name" value="SufE/NifU"/>
    <property type="match status" value="1"/>
</dbReference>
<dbReference type="GO" id="GO:0016979">
    <property type="term" value="F:lipoate-protein ligase activity"/>
    <property type="evidence" value="ECO:0007669"/>
    <property type="project" value="UniProtKB-EC"/>
</dbReference>
<keyword evidence="4 9" id="KW-0436">Ligase</keyword>
<dbReference type="InterPro" id="IPR045864">
    <property type="entry name" value="aa-tRNA-synth_II/BPL/LPL"/>
</dbReference>
<dbReference type="InterPro" id="IPR004143">
    <property type="entry name" value="BPL_LPL_catalytic"/>
</dbReference>
<dbReference type="EC" id="6.3.1.20" evidence="3"/>
<dbReference type="PANTHER" id="PTHR12561:SF3">
    <property type="entry name" value="LIPOYLTRANSFERASE 1, MITOCHONDRIAL"/>
    <property type="match status" value="1"/>
</dbReference>
<evidence type="ECO:0000256" key="6">
    <source>
        <dbReference type="ARBA" id="ARBA00022840"/>
    </source>
</evidence>
<dbReference type="PROSITE" id="PS51733">
    <property type="entry name" value="BPL_LPL_CATALYTIC"/>
    <property type="match status" value="1"/>
</dbReference>
<dbReference type="GO" id="GO:0005737">
    <property type="term" value="C:cytoplasm"/>
    <property type="evidence" value="ECO:0007669"/>
    <property type="project" value="TreeGrafter"/>
</dbReference>
<reference evidence="9" key="1">
    <citation type="submission" date="2020-09" db="EMBL/GenBank/DDBJ databases">
        <title>New species isolated from human feces.</title>
        <authorList>
            <person name="Kitahara M."/>
            <person name="Shigeno Y."/>
            <person name="Shime M."/>
            <person name="Matsumoto Y."/>
            <person name="Nakamura S."/>
            <person name="Motooka D."/>
            <person name="Fukuoka S."/>
            <person name="Nishikawa H."/>
            <person name="Benno Y."/>
        </authorList>
    </citation>
    <scope>NUCLEOTIDE SEQUENCE</scope>
    <source>
        <strain evidence="9">MM35</strain>
        <plasmid evidence="9">pMM35_01</plasmid>
    </source>
</reference>
<organism evidence="9 10">
    <name type="scientific">Vescimonas fastidiosa</name>
    <dbReference type="NCBI Taxonomy" id="2714353"/>
    <lineage>
        <taxon>Bacteria</taxon>
        <taxon>Bacillati</taxon>
        <taxon>Bacillota</taxon>
        <taxon>Clostridia</taxon>
        <taxon>Eubacteriales</taxon>
        <taxon>Oscillospiraceae</taxon>
        <taxon>Vescimonas</taxon>
    </lineage>
</organism>
<dbReference type="PANTHER" id="PTHR12561">
    <property type="entry name" value="LIPOATE-PROTEIN LIGASE"/>
    <property type="match status" value="1"/>
</dbReference>
<keyword evidence="6" id="KW-0067">ATP-binding</keyword>
<dbReference type="SUPFAM" id="SSF55681">
    <property type="entry name" value="Class II aaRS and biotin synthetases"/>
    <property type="match status" value="1"/>
</dbReference>
<dbReference type="GO" id="GO:0005524">
    <property type="term" value="F:ATP binding"/>
    <property type="evidence" value="ECO:0007669"/>
    <property type="project" value="UniProtKB-KW"/>
</dbReference>
<evidence type="ECO:0000313" key="9">
    <source>
        <dbReference type="EMBL" id="BCK79424.1"/>
    </source>
</evidence>
<dbReference type="InterPro" id="IPR004562">
    <property type="entry name" value="LipoylTrfase_LipoateP_Ligase"/>
</dbReference>
<evidence type="ECO:0000256" key="2">
    <source>
        <dbReference type="ARBA" id="ARBA00005124"/>
    </source>
</evidence>
<comment type="catalytic activity">
    <reaction evidence="7">
        <text>L-lysyl-[lipoyl-carrier protein] + (R)-lipoate + ATP = N(6)-[(R)-lipoyl]-L-lysyl-[lipoyl-carrier protein] + AMP + diphosphate + H(+)</text>
        <dbReference type="Rhea" id="RHEA:49288"/>
        <dbReference type="Rhea" id="RHEA-COMP:10500"/>
        <dbReference type="Rhea" id="RHEA-COMP:10502"/>
        <dbReference type="ChEBI" id="CHEBI:15378"/>
        <dbReference type="ChEBI" id="CHEBI:29969"/>
        <dbReference type="ChEBI" id="CHEBI:30616"/>
        <dbReference type="ChEBI" id="CHEBI:33019"/>
        <dbReference type="ChEBI" id="CHEBI:83088"/>
        <dbReference type="ChEBI" id="CHEBI:83099"/>
        <dbReference type="ChEBI" id="CHEBI:456215"/>
        <dbReference type="EC" id="6.3.1.20"/>
    </reaction>
</comment>
<dbReference type="Gene3D" id="3.30.390.50">
    <property type="entry name" value="CO dehydrogenase flavoprotein, C-terminal domain"/>
    <property type="match status" value="1"/>
</dbReference>
<dbReference type="Gene3D" id="3.30.930.10">
    <property type="entry name" value="Bira Bifunctional Protein, Domain 2"/>
    <property type="match status" value="1"/>
</dbReference>
<protein>
    <recommendedName>
        <fullName evidence="3">lipoate--protein ligase</fullName>
        <ecNumber evidence="3">6.3.1.20</ecNumber>
    </recommendedName>
</protein>
<geneLocation type="plasmid" evidence="9 10">
    <name>pMM35_01</name>
</geneLocation>
<sequence>MQHAVHYLETGSRDPYYNLAFEEYVLTHRTRGDYLLLWQNDNTIVVGQNQNTEAEINRPFVEAHHIHVVRRSTGGGAVYHDLGNLNYSFITDAGDRAALSMARFTQPVVEALQGLGLQAEASGRNDILVEGRKVSGTAQRLWGDRILHHGTLLFDANADMVAGALQVDPEKFRSKSTKSVRSRIGNIRSFLKQDMDMPAFWAYLKETLAGSGMVFDALTAQELAQVDALKAEKYDTWEWNYGRSPRFDMTAKRYWDGGCLEVGVSVSRGLITDVIFHGDFLSVSSLEPLTKALLGTPFRREEVCRVLERYPVADLFGGITREQVLDTLFSD</sequence>
<dbReference type="GO" id="GO:0017118">
    <property type="term" value="F:lipoyltransferase activity"/>
    <property type="evidence" value="ECO:0007669"/>
    <property type="project" value="TreeGrafter"/>
</dbReference>
<dbReference type="Pfam" id="PF21948">
    <property type="entry name" value="LplA-B_cat"/>
    <property type="match status" value="1"/>
</dbReference>
<evidence type="ECO:0000256" key="1">
    <source>
        <dbReference type="ARBA" id="ARBA00005085"/>
    </source>
</evidence>
<keyword evidence="10" id="KW-1185">Reference proteome</keyword>
<comment type="pathway">
    <text evidence="2">Protein modification; protein lipoylation via exogenous pathway; protein N(6)-(lipoyl)lysine from lipoate: step 1/2.</text>
</comment>